<accession>A0A062UJM5</accession>
<dbReference type="AlphaFoldDB" id="A0A062UJM5"/>
<keyword evidence="3" id="KW-1185">Reference proteome</keyword>
<evidence type="ECO:0000313" key="2">
    <source>
        <dbReference type="EMBL" id="KCZ59484.1"/>
    </source>
</evidence>
<keyword evidence="1" id="KW-0472">Membrane</keyword>
<proteinExistence type="predicted"/>
<evidence type="ECO:0000256" key="1">
    <source>
        <dbReference type="SAM" id="Phobius"/>
    </source>
</evidence>
<comment type="caution">
    <text evidence="2">The sequence shown here is derived from an EMBL/GenBank/DDBJ whole genome shotgun (WGS) entry which is preliminary data.</text>
</comment>
<name>A0A062UJM5_9PROT</name>
<dbReference type="STRING" id="1280947.HY30_14545"/>
<feature type="transmembrane region" description="Helical" evidence="1">
    <location>
        <begin position="52"/>
        <end position="73"/>
    </location>
</feature>
<organism evidence="2 3">
    <name type="scientific">Hyphomonas chukchiensis</name>
    <dbReference type="NCBI Taxonomy" id="1280947"/>
    <lineage>
        <taxon>Bacteria</taxon>
        <taxon>Pseudomonadati</taxon>
        <taxon>Pseudomonadota</taxon>
        <taxon>Alphaproteobacteria</taxon>
        <taxon>Hyphomonadales</taxon>
        <taxon>Hyphomonadaceae</taxon>
        <taxon>Hyphomonas</taxon>
    </lineage>
</organism>
<dbReference type="EMBL" id="AWFG01000015">
    <property type="protein sequence ID" value="KCZ59484.1"/>
    <property type="molecule type" value="Genomic_DNA"/>
</dbReference>
<reference evidence="2 3" key="1">
    <citation type="journal article" date="2014" name="Antonie Van Leeuwenhoek">
        <title>Hyphomonas beringensis sp. nov. and Hyphomonas chukchiensis sp. nov., isolated from surface seawater of the Bering Sea and Chukchi Sea.</title>
        <authorList>
            <person name="Li C."/>
            <person name="Lai Q."/>
            <person name="Li G."/>
            <person name="Dong C."/>
            <person name="Wang J."/>
            <person name="Liao Y."/>
            <person name="Shao Z."/>
        </authorList>
    </citation>
    <scope>NUCLEOTIDE SEQUENCE [LARGE SCALE GENOMIC DNA]</scope>
    <source>
        <strain evidence="2 3">BH-BN04-4</strain>
    </source>
</reference>
<evidence type="ECO:0000313" key="3">
    <source>
        <dbReference type="Proteomes" id="UP000027190"/>
    </source>
</evidence>
<gene>
    <name evidence="2" type="ORF">HY30_14545</name>
</gene>
<protein>
    <submittedName>
        <fullName evidence="2">Uncharacterized protein</fullName>
    </submittedName>
</protein>
<sequence>MPEQRAPASIGTIVTRSFLFSLWLAGGLLLVPAAISVLTYGIPETLRHLQNAIFFIALLVPLLTLACSLWYVVFQHIGSRQDNDSL</sequence>
<dbReference type="Proteomes" id="UP000027190">
    <property type="component" value="Unassembled WGS sequence"/>
</dbReference>
<keyword evidence="1" id="KW-1133">Transmembrane helix</keyword>
<feature type="transmembrane region" description="Helical" evidence="1">
    <location>
        <begin position="20"/>
        <end position="40"/>
    </location>
</feature>
<keyword evidence="1" id="KW-0812">Transmembrane</keyword>